<comment type="function">
    <text evidence="8 9">3'-5' exonuclease.</text>
</comment>
<dbReference type="SMART" id="SM00487">
    <property type="entry name" value="DEXDc"/>
    <property type="match status" value="1"/>
</dbReference>
<comment type="caution">
    <text evidence="13">The sequence shown here is derived from an EMBL/GenBank/DDBJ whole genome shotgun (WGS) entry which is preliminary data.</text>
</comment>
<dbReference type="NCBIfam" id="TIGR01407">
    <property type="entry name" value="dinG_rel"/>
    <property type="match status" value="1"/>
</dbReference>
<evidence type="ECO:0000256" key="7">
    <source>
        <dbReference type="ARBA" id="ARBA00048954"/>
    </source>
</evidence>
<dbReference type="Pfam" id="PF00270">
    <property type="entry name" value="DEAD"/>
    <property type="match status" value="1"/>
</dbReference>
<evidence type="ECO:0000259" key="11">
    <source>
        <dbReference type="PROSITE" id="PS51192"/>
    </source>
</evidence>
<comment type="catalytic activity">
    <reaction evidence="7">
        <text>ATP + H2O = ADP + phosphate + H(+)</text>
        <dbReference type="Rhea" id="RHEA:13065"/>
        <dbReference type="ChEBI" id="CHEBI:15377"/>
        <dbReference type="ChEBI" id="CHEBI:15378"/>
        <dbReference type="ChEBI" id="CHEBI:30616"/>
        <dbReference type="ChEBI" id="CHEBI:43474"/>
        <dbReference type="ChEBI" id="CHEBI:456216"/>
        <dbReference type="EC" id="5.6.2.3"/>
    </reaction>
</comment>
<evidence type="ECO:0000313" key="14">
    <source>
        <dbReference type="Proteomes" id="UP001595752"/>
    </source>
</evidence>
<feature type="short sequence motif" description="DEAH box" evidence="8">
    <location>
        <begin position="462"/>
        <end position="465"/>
    </location>
</feature>
<keyword evidence="5 8" id="KW-0269">Exonuclease</keyword>
<evidence type="ECO:0000259" key="12">
    <source>
        <dbReference type="PROSITE" id="PS51193"/>
    </source>
</evidence>
<evidence type="ECO:0000256" key="1">
    <source>
        <dbReference type="ARBA" id="ARBA00001966"/>
    </source>
</evidence>
<dbReference type="EMBL" id="JBHRZT010000052">
    <property type="protein sequence ID" value="MFC3884217.1"/>
    <property type="molecule type" value="Genomic_DNA"/>
</dbReference>
<sequence length="940" mass="108354">MNRRFVVVDLETTGHSPKQGDKIIQVAAVVVEKGKIVERFASFVNPKTHIPSFIEQLTNINDEMVKDSPLFEHIAPDVLKLLDDAYFVAHNVAFDLSFLQAELHECGYDTLYNSTIDTVELARILLPAAEGYKLSQLAETLHIKHENPHQADSDAEVTAYVLLSLLEKLHSLPLVTLKQLYAFSLHLKSEISELIEEIMETKQELLKENEQLFHLVHGVALKKKQPIEEELPQPPRSFEEFNETKEEVFSRVLPHYENRPAQWNMMSMVHEALSTHQHALIEAGTGTGKTLGYLIPSVFYAKQSEKPVVVSTHTVSLQQQIMDRDIPILRQLMPFSFKVAILKGRHHYLNLRKFINWIKERETNYDAILTKAKILVWLTETETGDIDEINLPSGGKLFWERINDGHPSPLDFRYPWVKLSFYQRARKRSNEADIVVTNHRLLFMDLMSDQDLLPDYDNVILDEAHRIEAIAGEQFGIQVDYFQTHSLFSRIGTLDCDGLLADIKEILEQARLSGKPDVWQFHLIIKELKTELDDMFRLIHAFVSKRINDGEGGRVSFRYDEKVAYDAGWIGIRELASRVQFLFCDYLREFDQLKASIEQSGVQWTRKEQGVFSDFYEACEEVGQIKLKLQHLLLEEKEEEVAWFEIEPKGAANATFLYSQPIDVSEQLADCFFAQKRSAVLTSATLTVNGSFDYMIRELGLYDFQPLQLTVPSPFDYNKQAKVLIPKDMPSINSISLEEYSMILAQRIIDIASVTEGRMLVLFTSNEMLKETYHYVKELNQLDEYVLFGQGISSRNRTRLLKDFIQFEKSILFGTSSFWEGIDIPGQHLSCLVMVRLPFSPPNEPITAAKTAKLKQDGLNPFMEYSLPQAIIRFKQGFGRLIRTKKDQGVMFVFDNRISTTQYGKYFLRSLPSMDVREQPFDQLLKELEDWWTNSGNMER</sequence>
<evidence type="ECO:0000256" key="4">
    <source>
        <dbReference type="ARBA" id="ARBA00022801"/>
    </source>
</evidence>
<feature type="binding site" evidence="8">
    <location>
        <begin position="283"/>
        <end position="290"/>
    </location>
    <ligand>
        <name>ATP</name>
        <dbReference type="ChEBI" id="CHEBI:30616"/>
    </ligand>
</feature>
<dbReference type="InterPro" id="IPR013520">
    <property type="entry name" value="Ribonucl_H"/>
</dbReference>
<dbReference type="InterPro" id="IPR006054">
    <property type="entry name" value="DnaQ"/>
</dbReference>
<dbReference type="Pfam" id="PF00929">
    <property type="entry name" value="RNase_T"/>
    <property type="match status" value="1"/>
</dbReference>
<dbReference type="Proteomes" id="UP001595752">
    <property type="component" value="Unassembled WGS sequence"/>
</dbReference>
<dbReference type="CDD" id="cd06127">
    <property type="entry name" value="DEDDh"/>
    <property type="match status" value="1"/>
</dbReference>
<dbReference type="InterPro" id="IPR006310">
    <property type="entry name" value="DinG"/>
</dbReference>
<dbReference type="HAMAP" id="MF_02206">
    <property type="entry name" value="DinG_exonucl"/>
    <property type="match status" value="1"/>
</dbReference>
<keyword evidence="10" id="KW-0175">Coiled coil</keyword>
<evidence type="ECO:0000256" key="8">
    <source>
        <dbReference type="HAMAP-Rule" id="MF_02206"/>
    </source>
</evidence>
<proteinExistence type="inferred from homology"/>
<keyword evidence="13" id="KW-0347">Helicase</keyword>
<dbReference type="InterPro" id="IPR045028">
    <property type="entry name" value="DinG/Rad3-like"/>
</dbReference>
<name>A0ABV8B4Z2_9BACI</name>
<keyword evidence="6 8" id="KW-0067">ATP-binding</keyword>
<evidence type="ECO:0000256" key="2">
    <source>
        <dbReference type="ARBA" id="ARBA00022722"/>
    </source>
</evidence>
<dbReference type="Gene3D" id="3.30.420.10">
    <property type="entry name" value="Ribonuclease H-like superfamily/Ribonuclease H"/>
    <property type="match status" value="1"/>
</dbReference>
<dbReference type="SUPFAM" id="SSF53098">
    <property type="entry name" value="Ribonuclease H-like"/>
    <property type="match status" value="1"/>
</dbReference>
<dbReference type="SMART" id="SM00491">
    <property type="entry name" value="HELICc2"/>
    <property type="match status" value="1"/>
</dbReference>
<accession>A0ABV8B4Z2</accession>
<evidence type="ECO:0000313" key="13">
    <source>
        <dbReference type="EMBL" id="MFC3884217.1"/>
    </source>
</evidence>
<dbReference type="Gene3D" id="3.40.50.300">
    <property type="entry name" value="P-loop containing nucleotide triphosphate hydrolases"/>
    <property type="match status" value="2"/>
</dbReference>
<feature type="domain" description="Helicase ATP-binding" evidence="11">
    <location>
        <begin position="270"/>
        <end position="467"/>
    </location>
</feature>
<dbReference type="SMART" id="SM00479">
    <property type="entry name" value="EXOIII"/>
    <property type="match status" value="1"/>
</dbReference>
<evidence type="ECO:0000256" key="10">
    <source>
        <dbReference type="SAM" id="Coils"/>
    </source>
</evidence>
<keyword evidence="3 8" id="KW-0547">Nucleotide-binding</keyword>
<dbReference type="GO" id="GO:0003678">
    <property type="term" value="F:DNA helicase activity"/>
    <property type="evidence" value="ECO:0007669"/>
    <property type="project" value="UniProtKB-EC"/>
</dbReference>
<dbReference type="SUPFAM" id="SSF52540">
    <property type="entry name" value="P-loop containing nucleoside triphosphate hydrolases"/>
    <property type="match status" value="2"/>
</dbReference>
<dbReference type="RefSeq" id="WP_377915456.1">
    <property type="nucleotide sequence ID" value="NZ_JBHRZT010000052.1"/>
</dbReference>
<dbReference type="NCBIfam" id="TIGR00573">
    <property type="entry name" value="dnaq"/>
    <property type="match status" value="1"/>
</dbReference>
<comment type="similarity">
    <text evidence="8 9">Belongs to the helicase family. DinG subfamily. Type 2 sub-subfamily.</text>
</comment>
<dbReference type="PROSITE" id="PS51192">
    <property type="entry name" value="HELICASE_ATP_BIND_1"/>
    <property type="match status" value="1"/>
</dbReference>
<dbReference type="InterPro" id="IPR011545">
    <property type="entry name" value="DEAD/DEAH_box_helicase_dom"/>
</dbReference>
<evidence type="ECO:0000256" key="9">
    <source>
        <dbReference type="RuleBase" id="RU364106"/>
    </source>
</evidence>
<evidence type="ECO:0000256" key="5">
    <source>
        <dbReference type="ARBA" id="ARBA00022839"/>
    </source>
</evidence>
<dbReference type="PANTHER" id="PTHR11472:SF34">
    <property type="entry name" value="REGULATOR OF TELOMERE ELONGATION HELICASE 1"/>
    <property type="match status" value="1"/>
</dbReference>
<keyword evidence="4 8" id="KW-0378">Hydrolase</keyword>
<keyword evidence="2 8" id="KW-0540">Nuclease</keyword>
<feature type="domain" description="Helicase ATP-binding" evidence="12">
    <location>
        <begin position="248"/>
        <end position="511"/>
    </location>
</feature>
<dbReference type="InterPro" id="IPR006555">
    <property type="entry name" value="ATP-dep_Helicase_C"/>
</dbReference>
<dbReference type="GO" id="GO:0016787">
    <property type="term" value="F:hydrolase activity"/>
    <property type="evidence" value="ECO:0007669"/>
    <property type="project" value="UniProtKB-KW"/>
</dbReference>
<organism evidence="13 14">
    <name type="scientific">Bacillus songklensis</name>
    <dbReference type="NCBI Taxonomy" id="1069116"/>
    <lineage>
        <taxon>Bacteria</taxon>
        <taxon>Bacillati</taxon>
        <taxon>Bacillota</taxon>
        <taxon>Bacilli</taxon>
        <taxon>Bacillales</taxon>
        <taxon>Bacillaceae</taxon>
        <taxon>Bacillus</taxon>
    </lineage>
</organism>
<dbReference type="InterPro" id="IPR014013">
    <property type="entry name" value="Helic_SF1/SF2_ATP-bd_DinG/Rad3"/>
</dbReference>
<comment type="cofactor">
    <cofactor evidence="1">
        <name>[4Fe-4S] cluster</name>
        <dbReference type="ChEBI" id="CHEBI:49883"/>
    </cofactor>
</comment>
<dbReference type="InterPro" id="IPR014001">
    <property type="entry name" value="Helicase_ATP-bd"/>
</dbReference>
<dbReference type="Pfam" id="PF13307">
    <property type="entry name" value="Helicase_C_2"/>
    <property type="match status" value="1"/>
</dbReference>
<dbReference type="NCBIfam" id="NF005981">
    <property type="entry name" value="PRK08074.1"/>
    <property type="match status" value="1"/>
</dbReference>
<dbReference type="InterPro" id="IPR012337">
    <property type="entry name" value="RNaseH-like_sf"/>
</dbReference>
<dbReference type="InterPro" id="IPR027417">
    <property type="entry name" value="P-loop_NTPase"/>
</dbReference>
<reference evidence="14" key="1">
    <citation type="journal article" date="2019" name="Int. J. Syst. Evol. Microbiol.">
        <title>The Global Catalogue of Microorganisms (GCM) 10K type strain sequencing project: providing services to taxonomists for standard genome sequencing and annotation.</title>
        <authorList>
            <consortium name="The Broad Institute Genomics Platform"/>
            <consortium name="The Broad Institute Genome Sequencing Center for Infectious Disease"/>
            <person name="Wu L."/>
            <person name="Ma J."/>
        </authorList>
    </citation>
    <scope>NUCLEOTIDE SEQUENCE [LARGE SCALE GENOMIC DNA]</scope>
    <source>
        <strain evidence="14">CCUG 61889</strain>
    </source>
</reference>
<protein>
    <recommendedName>
        <fullName evidence="8 9">3'-5' exonuclease DinG</fullName>
        <ecNumber evidence="8 9">3.1.-.-</ecNumber>
    </recommendedName>
</protein>
<dbReference type="PANTHER" id="PTHR11472">
    <property type="entry name" value="DNA REPAIR DEAD HELICASE RAD3/XP-D SUBFAMILY MEMBER"/>
    <property type="match status" value="1"/>
</dbReference>
<dbReference type="EC" id="3.1.-.-" evidence="8 9"/>
<feature type="coiled-coil region" evidence="10">
    <location>
        <begin position="184"/>
        <end position="215"/>
    </location>
</feature>
<keyword evidence="14" id="KW-1185">Reference proteome</keyword>
<gene>
    <name evidence="8 9 13" type="primary">dinG</name>
    <name evidence="13" type="ORF">ACFOU2_12245</name>
</gene>
<evidence type="ECO:0000256" key="3">
    <source>
        <dbReference type="ARBA" id="ARBA00022741"/>
    </source>
</evidence>
<dbReference type="PROSITE" id="PS51193">
    <property type="entry name" value="HELICASE_ATP_BIND_2"/>
    <property type="match status" value="1"/>
</dbReference>
<dbReference type="InterPro" id="IPR036397">
    <property type="entry name" value="RNaseH_sf"/>
</dbReference>
<evidence type="ECO:0000256" key="6">
    <source>
        <dbReference type="ARBA" id="ARBA00022840"/>
    </source>
</evidence>